<keyword evidence="3" id="KW-1185">Reference proteome</keyword>
<dbReference type="EMBL" id="JAGYWB010000002">
    <property type="protein sequence ID" value="KAI0528604.1"/>
    <property type="molecule type" value="Genomic_DNA"/>
</dbReference>
<organism evidence="2 3">
    <name type="scientific">Dendrobium nobile</name>
    <name type="common">Orchid</name>
    <dbReference type="NCBI Taxonomy" id="94219"/>
    <lineage>
        <taxon>Eukaryota</taxon>
        <taxon>Viridiplantae</taxon>
        <taxon>Streptophyta</taxon>
        <taxon>Embryophyta</taxon>
        <taxon>Tracheophyta</taxon>
        <taxon>Spermatophyta</taxon>
        <taxon>Magnoliopsida</taxon>
        <taxon>Liliopsida</taxon>
        <taxon>Asparagales</taxon>
        <taxon>Orchidaceae</taxon>
        <taxon>Epidendroideae</taxon>
        <taxon>Malaxideae</taxon>
        <taxon>Dendrobiinae</taxon>
        <taxon>Dendrobium</taxon>
    </lineage>
</organism>
<evidence type="ECO:0000313" key="3">
    <source>
        <dbReference type="Proteomes" id="UP000829196"/>
    </source>
</evidence>
<evidence type="ECO:0000313" key="2">
    <source>
        <dbReference type="EMBL" id="KAI0528604.1"/>
    </source>
</evidence>
<accession>A0A8T3C7E6</accession>
<name>A0A8T3C7E6_DENNO</name>
<protein>
    <submittedName>
        <fullName evidence="2">Uncharacterized protein</fullName>
    </submittedName>
</protein>
<comment type="caution">
    <text evidence="2">The sequence shown here is derived from an EMBL/GenBank/DDBJ whole genome shotgun (WGS) entry which is preliminary data.</text>
</comment>
<dbReference type="AlphaFoldDB" id="A0A8T3C7E6"/>
<proteinExistence type="predicted"/>
<sequence>MRTNPANASSFTWKSSNEQLVVRVHLRIDPATTSAPDPSNSEQIRLHVKAQASSPASVRLPRTKPALPSSDLKRFFSQETSSPPPQDRLNEALIPNVESNSLQERKNTSSSLKLRERRRRERDEWKREAA</sequence>
<reference evidence="2" key="1">
    <citation type="journal article" date="2022" name="Front. Genet.">
        <title>Chromosome-Scale Assembly of the Dendrobium nobile Genome Provides Insights Into the Molecular Mechanism of the Biosynthesis of the Medicinal Active Ingredient of Dendrobium.</title>
        <authorList>
            <person name="Xu Q."/>
            <person name="Niu S.-C."/>
            <person name="Li K.-L."/>
            <person name="Zheng P.-J."/>
            <person name="Zhang X.-J."/>
            <person name="Jia Y."/>
            <person name="Liu Y."/>
            <person name="Niu Y.-X."/>
            <person name="Yu L.-H."/>
            <person name="Chen D.-F."/>
            <person name="Zhang G.-Q."/>
        </authorList>
    </citation>
    <scope>NUCLEOTIDE SEQUENCE</scope>
    <source>
        <tissue evidence="2">Leaf</tissue>
    </source>
</reference>
<feature type="region of interest" description="Disordered" evidence="1">
    <location>
        <begin position="48"/>
        <end position="130"/>
    </location>
</feature>
<feature type="compositionally biased region" description="Polar residues" evidence="1">
    <location>
        <begin position="97"/>
        <end position="112"/>
    </location>
</feature>
<feature type="compositionally biased region" description="Basic and acidic residues" evidence="1">
    <location>
        <begin position="121"/>
        <end position="130"/>
    </location>
</feature>
<evidence type="ECO:0000256" key="1">
    <source>
        <dbReference type="SAM" id="MobiDB-lite"/>
    </source>
</evidence>
<dbReference type="Proteomes" id="UP000829196">
    <property type="component" value="Unassembled WGS sequence"/>
</dbReference>
<gene>
    <name evidence="2" type="ORF">KFK09_001146</name>
</gene>